<reference evidence="1" key="1">
    <citation type="submission" date="2020-05" db="EMBL/GenBank/DDBJ databases">
        <authorList>
            <person name="Chiriac C."/>
            <person name="Salcher M."/>
            <person name="Ghai R."/>
            <person name="Kavagutti S V."/>
        </authorList>
    </citation>
    <scope>NUCLEOTIDE SEQUENCE</scope>
</reference>
<sequence length="141" mass="16415">MKTTTAATPFMKVVQKKDLAIQFWCFLDMAEDRTVYSGDQPDIQGDISLNDLIEEYYEDWCDYNSNSIDNEGEYSFGIDDGEDLLDFLNYAIEDKTTNSDYCSLDLGFYITDDEGEFIEEDEMADWNIAWLREQRLLEIGL</sequence>
<organism evidence="1">
    <name type="scientific">uncultured Caudovirales phage</name>
    <dbReference type="NCBI Taxonomy" id="2100421"/>
    <lineage>
        <taxon>Viruses</taxon>
        <taxon>Duplodnaviria</taxon>
        <taxon>Heunggongvirae</taxon>
        <taxon>Uroviricota</taxon>
        <taxon>Caudoviricetes</taxon>
        <taxon>Peduoviridae</taxon>
        <taxon>Maltschvirus</taxon>
        <taxon>Maltschvirus maltsch</taxon>
    </lineage>
</organism>
<protein>
    <submittedName>
        <fullName evidence="1">Uncharacterized protein</fullName>
    </submittedName>
</protein>
<accession>A0A6J7WKG6</accession>
<dbReference type="EMBL" id="LR798230">
    <property type="protein sequence ID" value="CAB5208404.1"/>
    <property type="molecule type" value="Genomic_DNA"/>
</dbReference>
<proteinExistence type="predicted"/>
<name>A0A6J7WKG6_9CAUD</name>
<evidence type="ECO:0000313" key="1">
    <source>
        <dbReference type="EMBL" id="CAB5208404.1"/>
    </source>
</evidence>
<gene>
    <name evidence="1" type="ORF">UFOVP182_38</name>
</gene>